<dbReference type="Proteomes" id="UP000184185">
    <property type="component" value="Unassembled WGS sequence"/>
</dbReference>
<accession>A0A1M6BNX0</accession>
<dbReference type="OrthoDB" id="2039658at2"/>
<sequence length="189" mass="21213">MEKGNKSRNVSVIKDADGNSIVMINDIIFKGKRSLNWEDVEQYLKDYVGEFYSIAEDGEIIYIGTTLPGEYAGSVYTKKLKGAVAKAKANAAQGIPEMIEIATNGVFEENRKKKHGRDAKNGWYRYDTRFGLPIYGEDDEITGYNIFHARLLIRHAGSGKKYLYDVMEIKKETSKSCQAEALPGEKPIS</sequence>
<dbReference type="EMBL" id="FQYQ01000002">
    <property type="protein sequence ID" value="SHI50439.1"/>
    <property type="molecule type" value="Genomic_DNA"/>
</dbReference>
<gene>
    <name evidence="1" type="ORF">SAMN02745725_00540</name>
</gene>
<name>A0A1M6BNX0_PSEXY</name>
<keyword evidence="2" id="KW-1185">Reference proteome</keyword>
<organism evidence="1 2">
    <name type="scientific">Pseudobutyrivibrio xylanivorans DSM 14809</name>
    <dbReference type="NCBI Taxonomy" id="1123012"/>
    <lineage>
        <taxon>Bacteria</taxon>
        <taxon>Bacillati</taxon>
        <taxon>Bacillota</taxon>
        <taxon>Clostridia</taxon>
        <taxon>Lachnospirales</taxon>
        <taxon>Lachnospiraceae</taxon>
        <taxon>Pseudobutyrivibrio</taxon>
    </lineage>
</organism>
<proteinExistence type="predicted"/>
<dbReference type="AlphaFoldDB" id="A0A1M6BNX0"/>
<dbReference type="RefSeq" id="WP_035773491.1">
    <property type="nucleotide sequence ID" value="NZ_FQYQ01000002.1"/>
</dbReference>
<protein>
    <submittedName>
        <fullName evidence="1">Uncharacterized protein</fullName>
    </submittedName>
</protein>
<evidence type="ECO:0000313" key="2">
    <source>
        <dbReference type="Proteomes" id="UP000184185"/>
    </source>
</evidence>
<reference evidence="1 2" key="1">
    <citation type="submission" date="2016-11" db="EMBL/GenBank/DDBJ databases">
        <authorList>
            <person name="Jaros S."/>
            <person name="Januszkiewicz K."/>
            <person name="Wedrychowicz H."/>
        </authorList>
    </citation>
    <scope>NUCLEOTIDE SEQUENCE [LARGE SCALE GENOMIC DNA]</scope>
    <source>
        <strain evidence="1 2">DSM 14809</strain>
    </source>
</reference>
<evidence type="ECO:0000313" key="1">
    <source>
        <dbReference type="EMBL" id="SHI50439.1"/>
    </source>
</evidence>